<dbReference type="CDD" id="cd00063">
    <property type="entry name" value="FN3"/>
    <property type="match status" value="1"/>
</dbReference>
<dbReference type="Proteomes" id="UP000254227">
    <property type="component" value="Unassembled WGS sequence"/>
</dbReference>
<dbReference type="InterPro" id="IPR013783">
    <property type="entry name" value="Ig-like_fold"/>
</dbReference>
<dbReference type="EMBL" id="CP065666">
    <property type="protein sequence ID" value="QPS02814.1"/>
    <property type="molecule type" value="Genomic_DNA"/>
</dbReference>
<dbReference type="InterPro" id="IPR056490">
    <property type="entry name" value="Rcc01698_C"/>
</dbReference>
<dbReference type="SUPFAM" id="SSF49265">
    <property type="entry name" value="Fibronectin type III"/>
    <property type="match status" value="1"/>
</dbReference>
<dbReference type="RefSeq" id="WP_004694078.1">
    <property type="nucleotide sequence ID" value="NZ_BBTB01000044.1"/>
</dbReference>
<reference evidence="3 4" key="1">
    <citation type="submission" date="2018-06" db="EMBL/GenBank/DDBJ databases">
        <authorList>
            <consortium name="Pathogen Informatics"/>
            <person name="Doyle S."/>
        </authorList>
    </citation>
    <scope>NUCLEOTIDE SEQUENCE [LARGE SCALE GENOMIC DNA]</scope>
    <source>
        <strain evidence="3 4">NCTC10308</strain>
    </source>
</reference>
<gene>
    <name evidence="2" type="ORF">I6G67_11250</name>
    <name evidence="3" type="ORF">NCTC10308_00472</name>
</gene>
<dbReference type="Gene3D" id="2.60.40.10">
    <property type="entry name" value="Immunoglobulins"/>
    <property type="match status" value="1"/>
</dbReference>
<dbReference type="EMBL" id="UFRV01000006">
    <property type="protein sequence ID" value="SUT91438.1"/>
    <property type="molecule type" value="Genomic_DNA"/>
</dbReference>
<reference evidence="2 5" key="2">
    <citation type="submission" date="2020-12" db="EMBL/GenBank/DDBJ databases">
        <title>FDA dAtabase for Regulatory Grade micrObial Sequences (FDA-ARGOS): Supporting development and validation of Infectious Disease Dx tests.</title>
        <authorList>
            <person name="Sproer C."/>
            <person name="Gronow S."/>
            <person name="Severitt S."/>
            <person name="Schroder I."/>
            <person name="Tallon L."/>
            <person name="Sadzewicz L."/>
            <person name="Zhao X."/>
            <person name="Boylan J."/>
            <person name="Ott S."/>
            <person name="Bowen H."/>
            <person name="Vavikolanu K."/>
            <person name="Mehta A."/>
            <person name="Aluvathingal J."/>
            <person name="Nadendla S."/>
            <person name="Lowell S."/>
            <person name="Myers T."/>
            <person name="Yan Y."/>
            <person name="Sichtig H."/>
        </authorList>
    </citation>
    <scope>NUCLEOTIDE SEQUENCE [LARGE SCALE GENOMIC DNA]</scope>
    <source>
        <strain evidence="2 5">FDAARGOS_910</strain>
    </source>
</reference>
<proteinExistence type="predicted"/>
<dbReference type="InterPro" id="IPR032876">
    <property type="entry name" value="J_dom"/>
</dbReference>
<dbReference type="InterPro" id="IPR003961">
    <property type="entry name" value="FN3_dom"/>
</dbReference>
<evidence type="ECO:0000313" key="5">
    <source>
        <dbReference type="Proteomes" id="UP000595107"/>
    </source>
</evidence>
<evidence type="ECO:0000259" key="1">
    <source>
        <dbReference type="PROSITE" id="PS50853"/>
    </source>
</evidence>
<name>A0A380TTD8_ACIJO</name>
<feature type="domain" description="Fibronectin type-III" evidence="1">
    <location>
        <begin position="752"/>
        <end position="847"/>
    </location>
</feature>
<organism evidence="3 4">
    <name type="scientific">Acinetobacter johnsonii</name>
    <dbReference type="NCBI Taxonomy" id="40214"/>
    <lineage>
        <taxon>Bacteria</taxon>
        <taxon>Pseudomonadati</taxon>
        <taxon>Pseudomonadota</taxon>
        <taxon>Gammaproteobacteria</taxon>
        <taxon>Moraxellales</taxon>
        <taxon>Moraxellaceae</taxon>
        <taxon>Acinetobacter</taxon>
    </lineage>
</organism>
<dbReference type="Pfam" id="PF13550">
    <property type="entry name" value="Phage-tail_3"/>
    <property type="match status" value="1"/>
</dbReference>
<dbReference type="AlphaFoldDB" id="A0A380TTD8"/>
<sequence length="847" mass="93956">MGGIFGSTTISTSDKRINSMRIQQSAYGLTQPLVYGKNRVAANMFWYGDFKSTAHTTTTKSGGKGGKTKTKNTTYTYSASLMLGLCENKIKDIGIIWRDKEQIVTGNMPIIIGYKRQGFNSLKPIIEYRIQTPIEQLGFELFDGDHNPVWGYLASKHPDEAVHYPFLGYVACANYDLGGSAALSNHNFEVISDITFSETIHDANPADVIEDFITNPRYGAAPSLNMADLSEFRTYCAATNLLISPALTEQREAFEIISEIVEAVNCAVVPSPDGLKIRSYGDSAVTGNGVTFTPNLEPVYHLTDDDFLGEDQPIRVRRSRDTDAYNHCQIEYANRFNQYNTETVEAKDQANIEMFGLRTQDPVKFDFFCEPKIARHAVQLLLQRRLYVRNEYEFELGWKYCRLEPMDIVTITDESLGLNQFPVRITRVEEDEEGVLSITAEELAVGSRSAVEYDLQSSNGYQGGNEEPGNVNAPAIFEPPLELTGGKNQIWVAASGGINWGGCNVWTSLDNTTYEMIGTIYGSARYGTLVSAIDADDTEMQIQLNTSSQMFSGTAEDAEVDATLCKVGDEYINYIDATLDGSGRYTLSSMLRGRFDDASSHNAGESFVRIDRAIFEYDFNLNMIDKQIYLKFTSFNGLEQKEETLDEVTAYSYTINGGRPTGVKGLSLQSAFEAMSFKAQWQSAAGATGYIVQIMSGGVLLREVETTNTDYSYSMDEAKIDGIQRAYTVRVASKNGSIVSTFAELNISNPVPPQLLNVYTSATADSITVTWIPSEVPDLKDYQVWISTNANFDPDTTAARWTGTENACTITGLQSTTTYYVRVAARDVWKPTSWNYSKRITQATADS</sequence>
<evidence type="ECO:0000313" key="4">
    <source>
        <dbReference type="Proteomes" id="UP000254227"/>
    </source>
</evidence>
<dbReference type="InterPro" id="IPR036116">
    <property type="entry name" value="FN3_sf"/>
</dbReference>
<dbReference type="Proteomes" id="UP000595107">
    <property type="component" value="Chromosome"/>
</dbReference>
<evidence type="ECO:0000313" key="3">
    <source>
        <dbReference type="EMBL" id="SUT91438.1"/>
    </source>
</evidence>
<protein>
    <submittedName>
        <fullName evidence="3">Fibronectin type III domain protein</fullName>
    </submittedName>
    <submittedName>
        <fullName evidence="2">Fibronectin type III domain-containing protein</fullName>
    </submittedName>
</protein>
<dbReference type="PROSITE" id="PS50853">
    <property type="entry name" value="FN3"/>
    <property type="match status" value="1"/>
</dbReference>
<dbReference type="Pfam" id="PF00041">
    <property type="entry name" value="fn3"/>
    <property type="match status" value="1"/>
</dbReference>
<accession>A0A380TTD8</accession>
<dbReference type="Pfam" id="PF23666">
    <property type="entry name" value="Rcc01698_C"/>
    <property type="match status" value="1"/>
</dbReference>
<dbReference type="SMART" id="SM00060">
    <property type="entry name" value="FN3"/>
    <property type="match status" value="2"/>
</dbReference>
<evidence type="ECO:0000313" key="2">
    <source>
        <dbReference type="EMBL" id="QPS02814.1"/>
    </source>
</evidence>